<evidence type="ECO:0000313" key="10">
    <source>
        <dbReference type="Proteomes" id="UP000470384"/>
    </source>
</evidence>
<dbReference type="InterPro" id="IPR007208">
    <property type="entry name" value="MrpF/PhaF-like"/>
</dbReference>
<keyword evidence="6 8" id="KW-1133">Transmembrane helix</keyword>
<comment type="caution">
    <text evidence="9">The sequence shown here is derived from an EMBL/GenBank/DDBJ whole genome shotgun (WGS) entry which is preliminary data.</text>
</comment>
<dbReference type="OrthoDB" id="9800226at2"/>
<protein>
    <submittedName>
        <fullName evidence="9">pH regulation protein F</fullName>
    </submittedName>
</protein>
<evidence type="ECO:0000256" key="4">
    <source>
        <dbReference type="ARBA" id="ARBA00022475"/>
    </source>
</evidence>
<keyword evidence="7 8" id="KW-0472">Membrane</keyword>
<keyword evidence="10" id="KW-1185">Reference proteome</keyword>
<evidence type="ECO:0000256" key="8">
    <source>
        <dbReference type="SAM" id="Phobius"/>
    </source>
</evidence>
<dbReference type="Pfam" id="PF04066">
    <property type="entry name" value="MrpF_PhaF"/>
    <property type="match status" value="1"/>
</dbReference>
<keyword evidence="3" id="KW-0813">Transport</keyword>
<organism evidence="9 10">
    <name type="scientific">Pyruvatibacter mobilis</name>
    <dbReference type="NCBI Taxonomy" id="1712261"/>
    <lineage>
        <taxon>Bacteria</taxon>
        <taxon>Pseudomonadati</taxon>
        <taxon>Pseudomonadota</taxon>
        <taxon>Alphaproteobacteria</taxon>
        <taxon>Hyphomicrobiales</taxon>
        <taxon>Parvibaculaceae</taxon>
        <taxon>Pyruvatibacter</taxon>
    </lineage>
</organism>
<dbReference type="GO" id="GO:0015385">
    <property type="term" value="F:sodium:proton antiporter activity"/>
    <property type="evidence" value="ECO:0007669"/>
    <property type="project" value="TreeGrafter"/>
</dbReference>
<dbReference type="PANTHER" id="PTHR34702:SF1">
    <property type="entry name" value="NA(+)_H(+) ANTIPORTER SUBUNIT F"/>
    <property type="match status" value="1"/>
</dbReference>
<evidence type="ECO:0000313" key="9">
    <source>
        <dbReference type="EMBL" id="NBG95896.1"/>
    </source>
</evidence>
<evidence type="ECO:0000256" key="6">
    <source>
        <dbReference type="ARBA" id="ARBA00022989"/>
    </source>
</evidence>
<sequence>MFFAACLAVLAAMLLTLVRLFAGPSLYDRVLALNAFGTKTVLMIGLVGFLTGRPDFMDIALLYALINFVGTIAVLKFFRYRVLGDIAELDADQSAGKPGAGS</sequence>
<gene>
    <name evidence="9" type="ORF">GTQ45_09135</name>
</gene>
<accession>A0A845QCF9</accession>
<comment type="similarity">
    <text evidence="2">Belongs to the CPA3 antiporters (TC 2.A.63) subunit F family.</text>
</comment>
<evidence type="ECO:0000256" key="3">
    <source>
        <dbReference type="ARBA" id="ARBA00022448"/>
    </source>
</evidence>
<dbReference type="EMBL" id="WXYQ01000006">
    <property type="protein sequence ID" value="NBG95896.1"/>
    <property type="molecule type" value="Genomic_DNA"/>
</dbReference>
<evidence type="ECO:0000256" key="7">
    <source>
        <dbReference type="ARBA" id="ARBA00023136"/>
    </source>
</evidence>
<dbReference type="RefSeq" id="WP_027837803.1">
    <property type="nucleotide sequence ID" value="NZ_BMHN01000001.1"/>
</dbReference>
<dbReference type="AlphaFoldDB" id="A0A845QCF9"/>
<dbReference type="PANTHER" id="PTHR34702">
    <property type="entry name" value="NA(+)/H(+) ANTIPORTER SUBUNIT F1"/>
    <property type="match status" value="1"/>
</dbReference>
<dbReference type="Proteomes" id="UP000470384">
    <property type="component" value="Unassembled WGS sequence"/>
</dbReference>
<reference evidence="9 10" key="1">
    <citation type="journal article" date="2016" name="Int. J. Syst. Evol. Microbiol.">
        <title>Pyruvatibacter mobilis gen. nov., sp. nov., a marine bacterium from the culture broth of Picochlorum sp. 122.</title>
        <authorList>
            <person name="Wang G."/>
            <person name="Tang M."/>
            <person name="Wu H."/>
            <person name="Dai S."/>
            <person name="Li T."/>
            <person name="Chen C."/>
            <person name="He H."/>
            <person name="Fan J."/>
            <person name="Xiang W."/>
            <person name="Li X."/>
        </authorList>
    </citation>
    <scope>NUCLEOTIDE SEQUENCE [LARGE SCALE GENOMIC DNA]</scope>
    <source>
        <strain evidence="9 10">GYP-11</strain>
    </source>
</reference>
<evidence type="ECO:0000256" key="5">
    <source>
        <dbReference type="ARBA" id="ARBA00022692"/>
    </source>
</evidence>
<feature type="transmembrane region" description="Helical" evidence="8">
    <location>
        <begin position="59"/>
        <end position="78"/>
    </location>
</feature>
<dbReference type="GO" id="GO:0005886">
    <property type="term" value="C:plasma membrane"/>
    <property type="evidence" value="ECO:0007669"/>
    <property type="project" value="UniProtKB-SubCell"/>
</dbReference>
<name>A0A845QCF9_9HYPH</name>
<keyword evidence="4" id="KW-1003">Cell membrane</keyword>
<keyword evidence="5 8" id="KW-0812">Transmembrane</keyword>
<comment type="subcellular location">
    <subcellularLocation>
        <location evidence="1">Cell membrane</location>
        <topology evidence="1">Multi-pass membrane protein</topology>
    </subcellularLocation>
</comment>
<dbReference type="GeneID" id="300654601"/>
<evidence type="ECO:0000256" key="2">
    <source>
        <dbReference type="ARBA" id="ARBA00009212"/>
    </source>
</evidence>
<evidence type="ECO:0000256" key="1">
    <source>
        <dbReference type="ARBA" id="ARBA00004651"/>
    </source>
</evidence>
<feature type="transmembrane region" description="Helical" evidence="8">
    <location>
        <begin position="30"/>
        <end position="52"/>
    </location>
</feature>
<proteinExistence type="inferred from homology"/>